<keyword evidence="11" id="KW-0804">Transcription</keyword>
<dbReference type="CDD" id="cd07153">
    <property type="entry name" value="Fur_like"/>
    <property type="match status" value="1"/>
</dbReference>
<evidence type="ECO:0000256" key="11">
    <source>
        <dbReference type="ARBA" id="ARBA00023163"/>
    </source>
</evidence>
<dbReference type="RefSeq" id="WP_015335512.1">
    <property type="nucleotide sequence ID" value="NC_020055.1"/>
</dbReference>
<keyword evidence="5" id="KW-0963">Cytoplasm</keyword>
<dbReference type="GO" id="GO:1900705">
    <property type="term" value="P:negative regulation of siderophore biosynthetic process"/>
    <property type="evidence" value="ECO:0007669"/>
    <property type="project" value="TreeGrafter"/>
</dbReference>
<dbReference type="EMBL" id="FO203522">
    <property type="protein sequence ID" value="CCO22904.1"/>
    <property type="molecule type" value="Genomic_DNA"/>
</dbReference>
<evidence type="ECO:0000256" key="7">
    <source>
        <dbReference type="ARBA" id="ARBA00022723"/>
    </source>
</evidence>
<dbReference type="PANTHER" id="PTHR33202:SF2">
    <property type="entry name" value="FERRIC UPTAKE REGULATION PROTEIN"/>
    <property type="match status" value="1"/>
</dbReference>
<evidence type="ECO:0000256" key="1">
    <source>
        <dbReference type="ARBA" id="ARBA00004496"/>
    </source>
</evidence>
<comment type="cofactor">
    <cofactor evidence="12">
        <name>Zn(2+)</name>
        <dbReference type="ChEBI" id="CHEBI:29105"/>
    </cofactor>
    <text evidence="12">Binds 1 zinc ion per subunit.</text>
</comment>
<comment type="similarity">
    <text evidence="2">Belongs to the Fur family.</text>
</comment>
<dbReference type="GO" id="GO:0045892">
    <property type="term" value="P:negative regulation of DNA-templated transcription"/>
    <property type="evidence" value="ECO:0007669"/>
    <property type="project" value="TreeGrafter"/>
</dbReference>
<keyword evidence="8 12" id="KW-0862">Zinc</keyword>
<keyword evidence="6" id="KW-0678">Repressor</keyword>
<evidence type="ECO:0000256" key="3">
    <source>
        <dbReference type="ARBA" id="ARBA00011738"/>
    </source>
</evidence>
<dbReference type="OrthoDB" id="8659436at2"/>
<dbReference type="GO" id="GO:0000976">
    <property type="term" value="F:transcription cis-regulatory region binding"/>
    <property type="evidence" value="ECO:0007669"/>
    <property type="project" value="TreeGrafter"/>
</dbReference>
<feature type="binding site" evidence="13">
    <location>
        <position position="91"/>
    </location>
    <ligand>
        <name>Fe cation</name>
        <dbReference type="ChEBI" id="CHEBI:24875"/>
    </ligand>
</feature>
<name>L0R847_9BACT</name>
<dbReference type="InterPro" id="IPR036388">
    <property type="entry name" value="WH-like_DNA-bd_sf"/>
</dbReference>
<protein>
    <recommendedName>
        <fullName evidence="4">Ferric uptake regulation protein</fullName>
    </recommendedName>
</protein>
<sequence length="143" mass="16491">MFSPQHAFLEYLSKNNMAATEQRRVVLEVFLGTDGHHSCEELYMQVCKQDPTISPATVYRTVKLLAESGIAESLDFGDGVTRFECRYNKQHHDHLVCVRCNMKIEVVEERIEDLQESLAQKHGFTLNRHKMILYGICARCRDA</sequence>
<feature type="binding site" evidence="13">
    <location>
        <position position="112"/>
    </location>
    <ligand>
        <name>Fe cation</name>
        <dbReference type="ChEBI" id="CHEBI:24875"/>
    </ligand>
</feature>
<dbReference type="AlphaFoldDB" id="L0R847"/>
<organism evidence="14 15">
    <name type="scientific">Maridesulfovibrio hydrothermalis AM13 = DSM 14728</name>
    <dbReference type="NCBI Taxonomy" id="1121451"/>
    <lineage>
        <taxon>Bacteria</taxon>
        <taxon>Pseudomonadati</taxon>
        <taxon>Thermodesulfobacteriota</taxon>
        <taxon>Desulfovibrionia</taxon>
        <taxon>Desulfovibrionales</taxon>
        <taxon>Desulfovibrionaceae</taxon>
        <taxon>Maridesulfovibrio</taxon>
    </lineage>
</organism>
<evidence type="ECO:0000256" key="6">
    <source>
        <dbReference type="ARBA" id="ARBA00022491"/>
    </source>
</evidence>
<evidence type="ECO:0000256" key="13">
    <source>
        <dbReference type="PIRSR" id="PIRSR602481-2"/>
    </source>
</evidence>
<dbReference type="Proteomes" id="UP000010808">
    <property type="component" value="Chromosome"/>
</dbReference>
<evidence type="ECO:0000256" key="12">
    <source>
        <dbReference type="PIRSR" id="PIRSR602481-1"/>
    </source>
</evidence>
<feature type="binding site" evidence="12">
    <location>
        <position position="140"/>
    </location>
    <ligand>
        <name>Zn(2+)</name>
        <dbReference type="ChEBI" id="CHEBI:29105"/>
    </ligand>
</feature>
<dbReference type="HOGENOM" id="CLU_096072_3_2_7"/>
<dbReference type="Gene3D" id="1.10.10.10">
    <property type="entry name" value="Winged helix-like DNA-binding domain superfamily/Winged helix DNA-binding domain"/>
    <property type="match status" value="1"/>
</dbReference>
<evidence type="ECO:0000256" key="5">
    <source>
        <dbReference type="ARBA" id="ARBA00022490"/>
    </source>
</evidence>
<accession>L0R847</accession>
<evidence type="ECO:0000313" key="14">
    <source>
        <dbReference type="EMBL" id="CCO22904.1"/>
    </source>
</evidence>
<keyword evidence="13" id="KW-0408">Iron</keyword>
<keyword evidence="10" id="KW-0238">DNA-binding</keyword>
<keyword evidence="7 12" id="KW-0479">Metal-binding</keyword>
<comment type="subcellular location">
    <subcellularLocation>
        <location evidence="1">Cytoplasm</location>
    </subcellularLocation>
</comment>
<feature type="binding site" evidence="13">
    <location>
        <position position="129"/>
    </location>
    <ligand>
        <name>Fe cation</name>
        <dbReference type="ChEBI" id="CHEBI:24875"/>
    </ligand>
</feature>
<feature type="binding site" evidence="12">
    <location>
        <position position="97"/>
    </location>
    <ligand>
        <name>Zn(2+)</name>
        <dbReference type="ChEBI" id="CHEBI:29105"/>
    </ligand>
</feature>
<keyword evidence="9" id="KW-0805">Transcription regulation</keyword>
<evidence type="ECO:0000313" key="15">
    <source>
        <dbReference type="Proteomes" id="UP000010808"/>
    </source>
</evidence>
<dbReference type="SUPFAM" id="SSF46785">
    <property type="entry name" value="Winged helix' DNA-binding domain"/>
    <property type="match status" value="1"/>
</dbReference>
<dbReference type="Pfam" id="PF01475">
    <property type="entry name" value="FUR"/>
    <property type="match status" value="1"/>
</dbReference>
<feature type="binding site" evidence="12">
    <location>
        <position position="100"/>
    </location>
    <ligand>
        <name>Zn(2+)</name>
        <dbReference type="ChEBI" id="CHEBI:29105"/>
    </ligand>
</feature>
<dbReference type="InterPro" id="IPR002481">
    <property type="entry name" value="FUR"/>
</dbReference>
<evidence type="ECO:0000256" key="4">
    <source>
        <dbReference type="ARBA" id="ARBA00020910"/>
    </source>
</evidence>
<feature type="binding site" evidence="13">
    <location>
        <position position="93"/>
    </location>
    <ligand>
        <name>Fe cation</name>
        <dbReference type="ChEBI" id="CHEBI:24875"/>
    </ligand>
</feature>
<dbReference type="InterPro" id="IPR043135">
    <property type="entry name" value="Fur_C"/>
</dbReference>
<evidence type="ECO:0000256" key="9">
    <source>
        <dbReference type="ARBA" id="ARBA00023015"/>
    </source>
</evidence>
<keyword evidence="15" id="KW-1185">Reference proteome</keyword>
<feature type="binding site" evidence="12">
    <location>
        <position position="137"/>
    </location>
    <ligand>
        <name>Zn(2+)</name>
        <dbReference type="ChEBI" id="CHEBI:29105"/>
    </ligand>
</feature>
<comment type="cofactor">
    <cofactor evidence="13">
        <name>Mn(2+)</name>
        <dbReference type="ChEBI" id="CHEBI:29035"/>
    </cofactor>
    <cofactor evidence="13">
        <name>Fe(2+)</name>
        <dbReference type="ChEBI" id="CHEBI:29033"/>
    </cofactor>
    <text evidence="13">Binds 1 Mn(2+) or Fe(2+) ion per subunit.</text>
</comment>
<dbReference type="PANTHER" id="PTHR33202">
    <property type="entry name" value="ZINC UPTAKE REGULATION PROTEIN"/>
    <property type="match status" value="1"/>
</dbReference>
<evidence type="ECO:0000256" key="10">
    <source>
        <dbReference type="ARBA" id="ARBA00023125"/>
    </source>
</evidence>
<dbReference type="KEGG" id="dhy:DESAM_20617"/>
<dbReference type="GO" id="GO:0008270">
    <property type="term" value="F:zinc ion binding"/>
    <property type="evidence" value="ECO:0007669"/>
    <property type="project" value="TreeGrafter"/>
</dbReference>
<dbReference type="eggNOG" id="COG0735">
    <property type="taxonomic scope" value="Bacteria"/>
</dbReference>
<evidence type="ECO:0000256" key="2">
    <source>
        <dbReference type="ARBA" id="ARBA00007957"/>
    </source>
</evidence>
<reference evidence="14 15" key="1">
    <citation type="submission" date="2012-10" db="EMBL/GenBank/DDBJ databases">
        <authorList>
            <person name="Genoscope - CEA"/>
        </authorList>
    </citation>
    <scope>NUCLEOTIDE SEQUENCE [LARGE SCALE GENOMIC DNA]</scope>
    <source>
        <strain evidence="15">AM13 / DSM 14728</strain>
    </source>
</reference>
<dbReference type="STRING" id="1121451.DESAM_20617"/>
<dbReference type="Gene3D" id="3.30.1490.190">
    <property type="match status" value="1"/>
</dbReference>
<comment type="subunit">
    <text evidence="3">Homodimer.</text>
</comment>
<gene>
    <name evidence="14" type="primary">fur</name>
    <name evidence="14" type="ORF">DESAM_20617</name>
</gene>
<dbReference type="InterPro" id="IPR036390">
    <property type="entry name" value="WH_DNA-bd_sf"/>
</dbReference>
<evidence type="ECO:0000256" key="8">
    <source>
        <dbReference type="ARBA" id="ARBA00022833"/>
    </source>
</evidence>
<dbReference type="PATRIC" id="fig|1121451.3.peg.877"/>
<dbReference type="GO" id="GO:0005829">
    <property type="term" value="C:cytosol"/>
    <property type="evidence" value="ECO:0007669"/>
    <property type="project" value="TreeGrafter"/>
</dbReference>
<dbReference type="GO" id="GO:0003700">
    <property type="term" value="F:DNA-binding transcription factor activity"/>
    <property type="evidence" value="ECO:0007669"/>
    <property type="project" value="InterPro"/>
</dbReference>
<proteinExistence type="inferred from homology"/>